<reference evidence="3" key="1">
    <citation type="journal article" date="2017" name="Plant J.">
        <title>The pomegranate (Punica granatum L.) genome and the genomics of punicalagin biosynthesis.</title>
        <authorList>
            <person name="Qin G."/>
            <person name="Xu C."/>
            <person name="Ming R."/>
            <person name="Tang H."/>
            <person name="Guyot R."/>
            <person name="Kramer E.M."/>
            <person name="Hu Y."/>
            <person name="Yi X."/>
            <person name="Qi Y."/>
            <person name="Xu X."/>
            <person name="Gao Z."/>
            <person name="Pan H."/>
            <person name="Jian J."/>
            <person name="Tian Y."/>
            <person name="Yue Z."/>
            <person name="Xu Y."/>
        </authorList>
    </citation>
    <scope>NUCLEOTIDE SEQUENCE [LARGE SCALE GENOMIC DNA]</scope>
    <source>
        <strain evidence="3">cv. Dabenzi</strain>
    </source>
</reference>
<gene>
    <name evidence="2" type="ORF">CDL15_Pgr007505</name>
</gene>
<keyword evidence="1" id="KW-0472">Membrane</keyword>
<dbReference type="EMBL" id="MTKT01002214">
    <property type="protein sequence ID" value="OWM81467.1"/>
    <property type="molecule type" value="Genomic_DNA"/>
</dbReference>
<feature type="transmembrane region" description="Helical" evidence="1">
    <location>
        <begin position="142"/>
        <end position="167"/>
    </location>
</feature>
<dbReference type="PANTHER" id="PTHR31170">
    <property type="entry name" value="BNAC04G53230D PROTEIN"/>
    <property type="match status" value="1"/>
</dbReference>
<comment type="caution">
    <text evidence="2">The sequence shown here is derived from an EMBL/GenBank/DDBJ whole genome shotgun (WGS) entry which is preliminary data.</text>
</comment>
<accession>A0A218X935</accession>
<organism evidence="2 3">
    <name type="scientific">Punica granatum</name>
    <name type="common">Pomegranate</name>
    <dbReference type="NCBI Taxonomy" id="22663"/>
    <lineage>
        <taxon>Eukaryota</taxon>
        <taxon>Viridiplantae</taxon>
        <taxon>Streptophyta</taxon>
        <taxon>Embryophyta</taxon>
        <taxon>Tracheophyta</taxon>
        <taxon>Spermatophyta</taxon>
        <taxon>Magnoliopsida</taxon>
        <taxon>eudicotyledons</taxon>
        <taxon>Gunneridae</taxon>
        <taxon>Pentapetalae</taxon>
        <taxon>rosids</taxon>
        <taxon>malvids</taxon>
        <taxon>Myrtales</taxon>
        <taxon>Lythraceae</taxon>
        <taxon>Punica</taxon>
    </lineage>
</organism>
<evidence type="ECO:0000313" key="3">
    <source>
        <dbReference type="Proteomes" id="UP000197138"/>
    </source>
</evidence>
<protein>
    <submittedName>
        <fullName evidence="2">Uncharacterized protein</fullName>
    </submittedName>
</protein>
<sequence length="178" mass="20947">MRKSNKLGELLRDKFKANDESGLELLRKTVNNLVKSTELLEQETRATFEQSHKGRKPFFTNFFIFLNGLIHSKLDIQILRREGIVQHFLRSDEEAADLTNALAKRIDYSPGEGYSMKETEEVNRRCKDYFESKWVIWRKNLVGAYFSSPWSFISLLAATSLLILTFLQTFYTMYTYYE</sequence>
<keyword evidence="1" id="KW-0812">Transmembrane</keyword>
<evidence type="ECO:0000313" key="2">
    <source>
        <dbReference type="EMBL" id="OWM81467.1"/>
    </source>
</evidence>
<dbReference type="Pfam" id="PF03140">
    <property type="entry name" value="DUF247"/>
    <property type="match status" value="1"/>
</dbReference>
<evidence type="ECO:0000256" key="1">
    <source>
        <dbReference type="SAM" id="Phobius"/>
    </source>
</evidence>
<dbReference type="PANTHER" id="PTHR31170:SF25">
    <property type="entry name" value="BNAA09G04570D PROTEIN"/>
    <property type="match status" value="1"/>
</dbReference>
<name>A0A218X935_PUNGR</name>
<dbReference type="InterPro" id="IPR004158">
    <property type="entry name" value="DUF247_pln"/>
</dbReference>
<dbReference type="AlphaFoldDB" id="A0A218X935"/>
<keyword evidence="1" id="KW-1133">Transmembrane helix</keyword>
<dbReference type="Proteomes" id="UP000197138">
    <property type="component" value="Unassembled WGS sequence"/>
</dbReference>
<proteinExistence type="predicted"/>